<dbReference type="FunFam" id="2.60.40.790:FF:000012">
    <property type="entry name" value="SGT1 homolog, MIS12 kinetochore complex assembly cochaperone"/>
    <property type="match status" value="1"/>
</dbReference>
<dbReference type="PANTHER" id="PTHR45862">
    <property type="entry name" value="PROTEIN SGT1 HOMOLOG"/>
    <property type="match status" value="1"/>
</dbReference>
<feature type="region of interest" description="Disordered" evidence="1">
    <location>
        <begin position="173"/>
        <end position="199"/>
    </location>
</feature>
<feature type="domain" description="CS" evidence="3">
    <location>
        <begin position="6"/>
        <end position="97"/>
    </location>
</feature>
<evidence type="ECO:0000259" key="3">
    <source>
        <dbReference type="PROSITE" id="PS51203"/>
    </source>
</evidence>
<feature type="domain" description="SGS" evidence="2">
    <location>
        <begin position="112"/>
        <end position="199"/>
    </location>
</feature>
<proteinExistence type="predicted"/>
<dbReference type="SUPFAM" id="SSF49764">
    <property type="entry name" value="HSP20-like chaperones"/>
    <property type="match status" value="1"/>
</dbReference>
<dbReference type="OMA" id="KVHMTAD"/>
<dbReference type="Proteomes" id="UP000070444">
    <property type="component" value="Unassembled WGS sequence"/>
</dbReference>
<dbReference type="CDD" id="cd06466">
    <property type="entry name" value="p23_CS_SGT1_like"/>
    <property type="match status" value="1"/>
</dbReference>
<accession>A0A137PC36</accession>
<dbReference type="InterPro" id="IPR044563">
    <property type="entry name" value="Sgt1-like"/>
</dbReference>
<evidence type="ECO:0000259" key="2">
    <source>
        <dbReference type="PROSITE" id="PS51048"/>
    </source>
</evidence>
<protein>
    <submittedName>
        <fullName evidence="4">SGS-domain-containing protein</fullName>
    </submittedName>
</protein>
<dbReference type="InterPro" id="IPR007699">
    <property type="entry name" value="SGS_dom"/>
</dbReference>
<sequence>MAANTDLKIRHEWYQNDEFVIVEVFVKQVKKEDVNIEFKENNTSILIKLVNGSEYNLELDPLSHPIVPESSEFKVLSTKVELRLKKKISSEKWNKLEGEDNLTSTLTSTEEEEAKAKSNKKNWDKIGKEAEAEFQKENDSIQNAFQQIYSNIDENAQRAMMKSFVESNGTCLSTNWDEVSKGKVKTSPPEDMVQRKYEN</sequence>
<dbReference type="Pfam" id="PF05002">
    <property type="entry name" value="SGS"/>
    <property type="match status" value="1"/>
</dbReference>
<keyword evidence="5" id="KW-1185">Reference proteome</keyword>
<dbReference type="GO" id="GO:0051087">
    <property type="term" value="F:protein-folding chaperone binding"/>
    <property type="evidence" value="ECO:0007669"/>
    <property type="project" value="InterPro"/>
</dbReference>
<dbReference type="STRING" id="796925.A0A137PC36"/>
<dbReference type="InterPro" id="IPR008978">
    <property type="entry name" value="HSP20-like_chaperone"/>
</dbReference>
<name>A0A137PC36_CONC2</name>
<dbReference type="EMBL" id="KQ964451">
    <property type="protein sequence ID" value="KXN72556.1"/>
    <property type="molecule type" value="Genomic_DNA"/>
</dbReference>
<dbReference type="InterPro" id="IPR007052">
    <property type="entry name" value="CS_dom"/>
</dbReference>
<dbReference type="OrthoDB" id="1898560at2759"/>
<evidence type="ECO:0000313" key="4">
    <source>
        <dbReference type="EMBL" id="KXN72556.1"/>
    </source>
</evidence>
<dbReference type="AlphaFoldDB" id="A0A137PC36"/>
<evidence type="ECO:0000256" key="1">
    <source>
        <dbReference type="SAM" id="MobiDB-lite"/>
    </source>
</evidence>
<dbReference type="Pfam" id="PF04969">
    <property type="entry name" value="CS"/>
    <property type="match status" value="1"/>
</dbReference>
<evidence type="ECO:0000313" key="5">
    <source>
        <dbReference type="Proteomes" id="UP000070444"/>
    </source>
</evidence>
<dbReference type="PROSITE" id="PS51203">
    <property type="entry name" value="CS"/>
    <property type="match status" value="1"/>
</dbReference>
<dbReference type="GO" id="GO:0005737">
    <property type="term" value="C:cytoplasm"/>
    <property type="evidence" value="ECO:0007669"/>
    <property type="project" value="UniProtKB-ARBA"/>
</dbReference>
<gene>
    <name evidence="4" type="ORF">CONCODRAFT_4654</name>
</gene>
<organism evidence="4 5">
    <name type="scientific">Conidiobolus coronatus (strain ATCC 28846 / CBS 209.66 / NRRL 28638)</name>
    <name type="common">Delacroixia coronata</name>
    <dbReference type="NCBI Taxonomy" id="796925"/>
    <lineage>
        <taxon>Eukaryota</taxon>
        <taxon>Fungi</taxon>
        <taxon>Fungi incertae sedis</taxon>
        <taxon>Zoopagomycota</taxon>
        <taxon>Entomophthoromycotina</taxon>
        <taxon>Entomophthoromycetes</taxon>
        <taxon>Entomophthorales</taxon>
        <taxon>Ancylistaceae</taxon>
        <taxon>Conidiobolus</taxon>
    </lineage>
</organism>
<reference evidence="4 5" key="1">
    <citation type="journal article" date="2015" name="Genome Biol. Evol.">
        <title>Phylogenomic analyses indicate that early fungi evolved digesting cell walls of algal ancestors of land plants.</title>
        <authorList>
            <person name="Chang Y."/>
            <person name="Wang S."/>
            <person name="Sekimoto S."/>
            <person name="Aerts A.L."/>
            <person name="Choi C."/>
            <person name="Clum A."/>
            <person name="LaButti K.M."/>
            <person name="Lindquist E.A."/>
            <person name="Yee Ngan C."/>
            <person name="Ohm R.A."/>
            <person name="Salamov A.A."/>
            <person name="Grigoriev I.V."/>
            <person name="Spatafora J.W."/>
            <person name="Berbee M.L."/>
        </authorList>
    </citation>
    <scope>NUCLEOTIDE SEQUENCE [LARGE SCALE GENOMIC DNA]</scope>
    <source>
        <strain evidence="4 5">NRRL 28638</strain>
    </source>
</reference>
<dbReference type="PROSITE" id="PS51048">
    <property type="entry name" value="SGS"/>
    <property type="match status" value="1"/>
</dbReference>
<dbReference type="Gene3D" id="2.60.40.790">
    <property type="match status" value="1"/>
</dbReference>